<evidence type="ECO:0000256" key="1">
    <source>
        <dbReference type="ARBA" id="ARBA00004651"/>
    </source>
</evidence>
<keyword evidence="9" id="KW-1185">Reference proteome</keyword>
<evidence type="ECO:0000256" key="3">
    <source>
        <dbReference type="ARBA" id="ARBA00022692"/>
    </source>
</evidence>
<feature type="compositionally biased region" description="Polar residues" evidence="6">
    <location>
        <begin position="436"/>
        <end position="448"/>
    </location>
</feature>
<organism evidence="8 9">
    <name type="scientific">Mangrovivirga cuniculi</name>
    <dbReference type="NCBI Taxonomy" id="2715131"/>
    <lineage>
        <taxon>Bacteria</taxon>
        <taxon>Pseudomonadati</taxon>
        <taxon>Bacteroidota</taxon>
        <taxon>Cytophagia</taxon>
        <taxon>Cytophagales</taxon>
        <taxon>Mangrovivirgaceae</taxon>
        <taxon>Mangrovivirga</taxon>
    </lineage>
</organism>
<dbReference type="RefSeq" id="WP_137090592.1">
    <property type="nucleotide sequence ID" value="NZ_CP028923.1"/>
</dbReference>
<protein>
    <recommendedName>
        <fullName evidence="10">YjgP/YjgQ family permease</fullName>
    </recommendedName>
</protein>
<dbReference type="Pfam" id="PF03739">
    <property type="entry name" value="LptF_LptG"/>
    <property type="match status" value="2"/>
</dbReference>
<evidence type="ECO:0000256" key="6">
    <source>
        <dbReference type="SAM" id="MobiDB-lite"/>
    </source>
</evidence>
<feature type="region of interest" description="Disordered" evidence="6">
    <location>
        <begin position="411"/>
        <end position="471"/>
    </location>
</feature>
<evidence type="ECO:0008006" key="10">
    <source>
        <dbReference type="Google" id="ProtNLM"/>
    </source>
</evidence>
<feature type="compositionally biased region" description="Basic and acidic residues" evidence="6">
    <location>
        <begin position="411"/>
        <end position="434"/>
    </location>
</feature>
<dbReference type="GO" id="GO:0043190">
    <property type="term" value="C:ATP-binding cassette (ABC) transporter complex"/>
    <property type="evidence" value="ECO:0007669"/>
    <property type="project" value="TreeGrafter"/>
</dbReference>
<evidence type="ECO:0000256" key="2">
    <source>
        <dbReference type="ARBA" id="ARBA00022475"/>
    </source>
</evidence>
<dbReference type="InterPro" id="IPR005495">
    <property type="entry name" value="LptG/LptF_permease"/>
</dbReference>
<reference evidence="8 9" key="1">
    <citation type="submission" date="2018-04" db="EMBL/GenBank/DDBJ databases">
        <title>Complete genome uncultured novel isolate.</title>
        <authorList>
            <person name="Merlino G."/>
        </authorList>
    </citation>
    <scope>NUCLEOTIDE SEQUENCE [LARGE SCALE GENOMIC DNA]</scope>
    <source>
        <strain evidence="9">R1DC9</strain>
    </source>
</reference>
<keyword evidence="5 7" id="KW-0472">Membrane</keyword>
<feature type="transmembrane region" description="Helical" evidence="7">
    <location>
        <begin position="559"/>
        <end position="578"/>
    </location>
</feature>
<keyword evidence="4 7" id="KW-1133">Transmembrane helix</keyword>
<dbReference type="EMBL" id="CP028923">
    <property type="protein sequence ID" value="QCK15006.1"/>
    <property type="molecule type" value="Genomic_DNA"/>
</dbReference>
<feature type="transmembrane region" description="Helical" evidence="7">
    <location>
        <begin position="96"/>
        <end position="116"/>
    </location>
</feature>
<dbReference type="AlphaFoldDB" id="A0A4D7JSG5"/>
<dbReference type="Proteomes" id="UP000298616">
    <property type="component" value="Chromosome"/>
</dbReference>
<dbReference type="OrthoDB" id="1096108at2"/>
<accession>A0A4D7JSG5</accession>
<feature type="transmembrane region" description="Helical" evidence="7">
    <location>
        <begin position="590"/>
        <end position="608"/>
    </location>
</feature>
<dbReference type="GO" id="GO:0015920">
    <property type="term" value="P:lipopolysaccharide transport"/>
    <property type="evidence" value="ECO:0007669"/>
    <property type="project" value="TreeGrafter"/>
</dbReference>
<feature type="region of interest" description="Disordered" evidence="6">
    <location>
        <begin position="334"/>
        <end position="368"/>
    </location>
</feature>
<evidence type="ECO:0000256" key="7">
    <source>
        <dbReference type="SAM" id="Phobius"/>
    </source>
</evidence>
<feature type="transmembrane region" description="Helical" evidence="7">
    <location>
        <begin position="12"/>
        <end position="33"/>
    </location>
</feature>
<feature type="compositionally biased region" description="Basic and acidic residues" evidence="6">
    <location>
        <begin position="345"/>
        <end position="358"/>
    </location>
</feature>
<dbReference type="PANTHER" id="PTHR33529">
    <property type="entry name" value="SLR0882 PROTEIN-RELATED"/>
    <property type="match status" value="1"/>
</dbReference>
<dbReference type="PANTHER" id="PTHR33529:SF6">
    <property type="entry name" value="YJGP_YJGQ FAMILY PERMEASE"/>
    <property type="match status" value="1"/>
</dbReference>
<sequence>MKKIDKLIFKAFIGPFILTLCIVVFILLIQQLLRYMDQIIGKDLGMEVYAELFLNFAYVTTPMALPLAILLSSIMTFGNLGQHFELTAIKGAGISLVRALLPIFIFSVFLSVAAYYSNYYLVPRAALNAYSLLWDVKQKKPSMELKEGVFYNGIPNYSIKINGKDDEKQLLKDLMIYDHSAHNGNISLTVADSGRMISINEGRYLKLEMFNGARYADGESNKSVLKRRRNEPADFIKTEFEKTYFIFDLSSMTDMDRTDKALFARNRIMRNREQLLEDVDSIQQDVVKTEYSVFQYSKSFFMHHGIEQKLVPDYLEEKVKYYDSLKDLRKKETKIDSSQIAKNNTRRDSIADRDKQKNNVDSTTANEDSAALKIKKVEIKRNPENRPGAIVANKEINDRLRTRLDSIRESKSIANRKERDREPNEDREAGKDEVESSAQADTTNTGDSSDFEEGDHTAPIRLPKKKPLKNNLENNLEKFQERIDSEGTQKQIVRRALTRARQNKGRIEAKSENIKDKESELRAFIVEYNKKFAMSFACIIMFLIGAPLGSIIKKGGLGFPTIVSVIFFIIYYVLSIFGEKWGKEEVIDPTLGAWMANIILFPLGIYFLQQARVDARLFDADFYSVAIKRIKKKFFNK</sequence>
<evidence type="ECO:0000313" key="9">
    <source>
        <dbReference type="Proteomes" id="UP000298616"/>
    </source>
</evidence>
<evidence type="ECO:0000256" key="5">
    <source>
        <dbReference type="ARBA" id="ARBA00023136"/>
    </source>
</evidence>
<dbReference type="KEGG" id="fpf:DCC35_09745"/>
<keyword evidence="3 7" id="KW-0812">Transmembrane</keyword>
<evidence type="ECO:0000256" key="4">
    <source>
        <dbReference type="ARBA" id="ARBA00022989"/>
    </source>
</evidence>
<gene>
    <name evidence="8" type="ORF">DCC35_09745</name>
</gene>
<name>A0A4D7JSG5_9BACT</name>
<feature type="transmembrane region" description="Helical" evidence="7">
    <location>
        <begin position="532"/>
        <end position="552"/>
    </location>
</feature>
<proteinExistence type="predicted"/>
<comment type="subcellular location">
    <subcellularLocation>
        <location evidence="1">Cell membrane</location>
        <topology evidence="1">Multi-pass membrane protein</topology>
    </subcellularLocation>
</comment>
<keyword evidence="2" id="KW-1003">Cell membrane</keyword>
<feature type="transmembrane region" description="Helical" evidence="7">
    <location>
        <begin position="53"/>
        <end position="75"/>
    </location>
</feature>
<evidence type="ECO:0000313" key="8">
    <source>
        <dbReference type="EMBL" id="QCK15006.1"/>
    </source>
</evidence>